<organism evidence="4 5">
    <name type="scientific">Massilia phyllostachyos</name>
    <dbReference type="NCBI Taxonomy" id="2898585"/>
    <lineage>
        <taxon>Bacteria</taxon>
        <taxon>Pseudomonadati</taxon>
        <taxon>Pseudomonadota</taxon>
        <taxon>Betaproteobacteria</taxon>
        <taxon>Burkholderiales</taxon>
        <taxon>Oxalobacteraceae</taxon>
        <taxon>Telluria group</taxon>
        <taxon>Massilia</taxon>
    </lineage>
</organism>
<accession>A0ABS8QCU4</accession>
<keyword evidence="1" id="KW-0808">Transferase</keyword>
<comment type="caution">
    <text evidence="4">The sequence shown here is derived from an EMBL/GenBank/DDBJ whole genome shotgun (WGS) entry which is preliminary data.</text>
</comment>
<name>A0ABS8QCU4_9BURK</name>
<dbReference type="PANTHER" id="PTHR43800:SF1">
    <property type="entry name" value="PEPTIDYL-LYSINE N-ACETYLTRANSFERASE YJAB"/>
    <property type="match status" value="1"/>
</dbReference>
<dbReference type="RefSeq" id="WP_231060848.1">
    <property type="nucleotide sequence ID" value="NZ_JAJNOC010000015.1"/>
</dbReference>
<keyword evidence="2" id="KW-0012">Acyltransferase</keyword>
<dbReference type="InterPro" id="IPR016181">
    <property type="entry name" value="Acyl_CoA_acyltransferase"/>
</dbReference>
<dbReference type="NCBIfam" id="NF007807">
    <property type="entry name" value="PRK10514.1"/>
    <property type="match status" value="1"/>
</dbReference>
<dbReference type="Pfam" id="PF13673">
    <property type="entry name" value="Acetyltransf_10"/>
    <property type="match status" value="1"/>
</dbReference>
<evidence type="ECO:0000313" key="4">
    <source>
        <dbReference type="EMBL" id="MCD2519582.1"/>
    </source>
</evidence>
<reference evidence="4" key="1">
    <citation type="submission" date="2021-11" db="EMBL/GenBank/DDBJ databases">
        <title>The complete genome of Massilia sp sp. G4R7.</title>
        <authorList>
            <person name="Liu L."/>
            <person name="Yue J."/>
            <person name="Yuan J."/>
            <person name="Yang F."/>
            <person name="Li L."/>
        </authorList>
    </citation>
    <scope>NUCLEOTIDE SEQUENCE</scope>
    <source>
        <strain evidence="4">G4R7</strain>
    </source>
</reference>
<dbReference type="SUPFAM" id="SSF55729">
    <property type="entry name" value="Acyl-CoA N-acyltransferases (Nat)"/>
    <property type="match status" value="1"/>
</dbReference>
<dbReference type="PANTHER" id="PTHR43800">
    <property type="entry name" value="PEPTIDYL-LYSINE N-ACETYLTRANSFERASE YJAB"/>
    <property type="match status" value="1"/>
</dbReference>
<protein>
    <submittedName>
        <fullName evidence="4">Acetyltransferase</fullName>
    </submittedName>
</protein>
<dbReference type="Gene3D" id="3.40.630.30">
    <property type="match status" value="1"/>
</dbReference>
<dbReference type="PROSITE" id="PS51186">
    <property type="entry name" value="GNAT"/>
    <property type="match status" value="1"/>
</dbReference>
<dbReference type="EMBL" id="JAJNOC010000015">
    <property type="protein sequence ID" value="MCD2519582.1"/>
    <property type="molecule type" value="Genomic_DNA"/>
</dbReference>
<keyword evidence="5" id="KW-1185">Reference proteome</keyword>
<proteinExistence type="predicted"/>
<feature type="domain" description="N-acetyltransferase" evidence="3">
    <location>
        <begin position="2"/>
        <end position="144"/>
    </location>
</feature>
<dbReference type="CDD" id="cd04301">
    <property type="entry name" value="NAT_SF"/>
    <property type="match status" value="1"/>
</dbReference>
<dbReference type="InterPro" id="IPR000182">
    <property type="entry name" value="GNAT_dom"/>
</dbReference>
<dbReference type="Proteomes" id="UP001179361">
    <property type="component" value="Unassembled WGS sequence"/>
</dbReference>
<evidence type="ECO:0000259" key="3">
    <source>
        <dbReference type="PROSITE" id="PS51186"/>
    </source>
</evidence>
<sequence length="144" mass="15632">MPTIRSSTPADATALADIWRASVRATHDFLSEAHFAEIEALVAGHYLPHAPLWVVEADGCPAGFMGLTGAHVDALFIDPRRRAQGLGRAMIAHAEAQAGKLTVDVNEQNPQAVGFYERMGFMRTGRSAVDDAGRPYPLLHMRQP</sequence>
<evidence type="ECO:0000313" key="5">
    <source>
        <dbReference type="Proteomes" id="UP001179361"/>
    </source>
</evidence>
<evidence type="ECO:0000256" key="1">
    <source>
        <dbReference type="ARBA" id="ARBA00022679"/>
    </source>
</evidence>
<gene>
    <name evidence="4" type="ORF">LQ564_25075</name>
</gene>
<evidence type="ECO:0000256" key="2">
    <source>
        <dbReference type="ARBA" id="ARBA00023315"/>
    </source>
</evidence>